<dbReference type="PANTHER" id="PTHR31252">
    <property type="entry name" value="DUF4419 DOMAIN-CONTAINING PROTEIN"/>
    <property type="match status" value="1"/>
</dbReference>
<accession>A0A9P4TVP6</accession>
<dbReference type="EMBL" id="MU007069">
    <property type="protein sequence ID" value="KAF2425561.1"/>
    <property type="molecule type" value="Genomic_DNA"/>
</dbReference>
<gene>
    <name evidence="1" type="ORF">EJ08DRAFT_400519</name>
</gene>
<sequence>MRKRKDNRDLQDIWNNFERQAPPLNNGWIIFMKMMDVWTQLIFKQRDKTNWLLDWVRPNTKNSLTMPEGRTSDNEMVANAIFMAWPTSSRDEVEPFECGNGIPSITLAGNQSDWKALLQKLGRMESGAFGSEPKLYARLLQPVLTRFVATFDLSHDPAIRLFWNDVVTITAQQKLCRTTDIVTGWVNGLHFWDGAGNLLPSNNTTESASQTLQLDGVTFPWRRVRDMPTAYSKMPMCIA</sequence>
<dbReference type="InterPro" id="IPR025533">
    <property type="entry name" value="DUF4419"/>
</dbReference>
<dbReference type="PANTHER" id="PTHR31252:SF11">
    <property type="entry name" value="DUF4419 DOMAIN-CONTAINING PROTEIN"/>
    <property type="match status" value="1"/>
</dbReference>
<protein>
    <submittedName>
        <fullName evidence="1">Uncharacterized protein</fullName>
    </submittedName>
</protein>
<keyword evidence="2" id="KW-1185">Reference proteome</keyword>
<evidence type="ECO:0000313" key="1">
    <source>
        <dbReference type="EMBL" id="KAF2425561.1"/>
    </source>
</evidence>
<proteinExistence type="predicted"/>
<dbReference type="OrthoDB" id="9978173at2759"/>
<dbReference type="AlphaFoldDB" id="A0A9P4TVP6"/>
<dbReference type="Proteomes" id="UP000800235">
    <property type="component" value="Unassembled WGS sequence"/>
</dbReference>
<evidence type="ECO:0000313" key="2">
    <source>
        <dbReference type="Proteomes" id="UP000800235"/>
    </source>
</evidence>
<comment type="caution">
    <text evidence="1">The sequence shown here is derived from an EMBL/GenBank/DDBJ whole genome shotgun (WGS) entry which is preliminary data.</text>
</comment>
<organism evidence="1 2">
    <name type="scientific">Tothia fuscella</name>
    <dbReference type="NCBI Taxonomy" id="1048955"/>
    <lineage>
        <taxon>Eukaryota</taxon>
        <taxon>Fungi</taxon>
        <taxon>Dikarya</taxon>
        <taxon>Ascomycota</taxon>
        <taxon>Pezizomycotina</taxon>
        <taxon>Dothideomycetes</taxon>
        <taxon>Pleosporomycetidae</taxon>
        <taxon>Venturiales</taxon>
        <taxon>Cylindrosympodiaceae</taxon>
        <taxon>Tothia</taxon>
    </lineage>
</organism>
<dbReference type="Pfam" id="PF14388">
    <property type="entry name" value="DUF4419"/>
    <property type="match status" value="1"/>
</dbReference>
<name>A0A9P4TVP6_9PEZI</name>
<reference evidence="1" key="1">
    <citation type="journal article" date="2020" name="Stud. Mycol.">
        <title>101 Dothideomycetes genomes: a test case for predicting lifestyles and emergence of pathogens.</title>
        <authorList>
            <person name="Haridas S."/>
            <person name="Albert R."/>
            <person name="Binder M."/>
            <person name="Bloem J."/>
            <person name="Labutti K."/>
            <person name="Salamov A."/>
            <person name="Andreopoulos B."/>
            <person name="Baker S."/>
            <person name="Barry K."/>
            <person name="Bills G."/>
            <person name="Bluhm B."/>
            <person name="Cannon C."/>
            <person name="Castanera R."/>
            <person name="Culley D."/>
            <person name="Daum C."/>
            <person name="Ezra D."/>
            <person name="Gonzalez J."/>
            <person name="Henrissat B."/>
            <person name="Kuo A."/>
            <person name="Liang C."/>
            <person name="Lipzen A."/>
            <person name="Lutzoni F."/>
            <person name="Magnuson J."/>
            <person name="Mondo S."/>
            <person name="Nolan M."/>
            <person name="Ohm R."/>
            <person name="Pangilinan J."/>
            <person name="Park H.-J."/>
            <person name="Ramirez L."/>
            <person name="Alfaro M."/>
            <person name="Sun H."/>
            <person name="Tritt A."/>
            <person name="Yoshinaga Y."/>
            <person name="Zwiers L.-H."/>
            <person name="Turgeon B."/>
            <person name="Goodwin S."/>
            <person name="Spatafora J."/>
            <person name="Crous P."/>
            <person name="Grigoriev I."/>
        </authorList>
    </citation>
    <scope>NUCLEOTIDE SEQUENCE</scope>
    <source>
        <strain evidence="1">CBS 130266</strain>
    </source>
</reference>